<dbReference type="InterPro" id="IPR025233">
    <property type="entry name" value="DUF4176"/>
</dbReference>
<dbReference type="Proteomes" id="UP000557857">
    <property type="component" value="Unassembled WGS sequence"/>
</dbReference>
<evidence type="ECO:0000313" key="1">
    <source>
        <dbReference type="EMBL" id="NMP57492.1"/>
    </source>
</evidence>
<reference evidence="1 2" key="1">
    <citation type="submission" date="2020-04" db="EMBL/GenBank/DDBJ databases">
        <authorList>
            <person name="Abaymova A."/>
            <person name="Teymurazov M."/>
            <person name="Tazyna O."/>
            <person name="Chatushin Y."/>
            <person name="Svetoch E."/>
            <person name="Pereligyn V."/>
            <person name="Pohylenko V."/>
            <person name="Platonov M."/>
            <person name="Kartsev N."/>
            <person name="Skryabin Y."/>
            <person name="Sizova A."/>
            <person name="Solomentsev V."/>
            <person name="Kislichkina A."/>
            <person name="Bogun A."/>
        </authorList>
    </citation>
    <scope>NUCLEOTIDE SEQUENCE [LARGE SCALE GENOMIC DNA]</scope>
    <source>
        <strain evidence="2">SCPM-O-B-8398 (E28)</strain>
    </source>
</reference>
<dbReference type="EMBL" id="JABCAG010000006">
    <property type="protein sequence ID" value="NMP57492.1"/>
    <property type="molecule type" value="Genomic_DNA"/>
</dbReference>
<protein>
    <submittedName>
        <fullName evidence="1">DUF4176 domain-containing protein</fullName>
    </submittedName>
</protein>
<dbReference type="Pfam" id="PF13780">
    <property type="entry name" value="DUF4176"/>
    <property type="match status" value="1"/>
</dbReference>
<evidence type="ECO:0000313" key="2">
    <source>
        <dbReference type="Proteomes" id="UP000557857"/>
    </source>
</evidence>
<dbReference type="AlphaFoldDB" id="A0A848MTB4"/>
<accession>A0A848MTB4</accession>
<name>A0A848MTB4_ENTMU</name>
<proteinExistence type="predicted"/>
<sequence>MERNILTNISKELIRRKYITNEGKKLLPLGSVVLLEEGLQKLVIVGRGAIYTDQQSKKDTFADYMAVLYPSGLNPETTIFFDHKNIDKVVFEGYSDEEEVRFLEIYSKWETDVKQATSKSAQSIPIGFD</sequence>
<comment type="caution">
    <text evidence="1">The sequence shown here is derived from an EMBL/GenBank/DDBJ whole genome shotgun (WGS) entry which is preliminary data.</text>
</comment>
<organism evidence="1 2">
    <name type="scientific">Enterococcus mundtii</name>
    <dbReference type="NCBI Taxonomy" id="53346"/>
    <lineage>
        <taxon>Bacteria</taxon>
        <taxon>Bacillati</taxon>
        <taxon>Bacillota</taxon>
        <taxon>Bacilli</taxon>
        <taxon>Lactobacillales</taxon>
        <taxon>Enterococcaceae</taxon>
        <taxon>Enterococcus</taxon>
    </lineage>
</organism>
<gene>
    <name evidence="1" type="ORF">HI921_03265</name>
</gene>
<dbReference type="RefSeq" id="WP_169058296.1">
    <property type="nucleotide sequence ID" value="NZ_JABCAG010000006.1"/>
</dbReference>